<reference evidence="2" key="1">
    <citation type="submission" date="2020-05" db="EMBL/GenBank/DDBJ databases">
        <authorList>
            <person name="Chiriac C."/>
            <person name="Salcher M."/>
            <person name="Ghai R."/>
            <person name="Kavagutti S V."/>
        </authorList>
    </citation>
    <scope>NUCLEOTIDE SEQUENCE</scope>
</reference>
<organism evidence="2">
    <name type="scientific">freshwater metagenome</name>
    <dbReference type="NCBI Taxonomy" id="449393"/>
    <lineage>
        <taxon>unclassified sequences</taxon>
        <taxon>metagenomes</taxon>
        <taxon>ecological metagenomes</taxon>
    </lineage>
</organism>
<sequence length="296" mass="32565">MSNSVWNKKTIAAIAIAALIGALSPISANAWDDSSGPDEIVTVTVDLGDNPDDGGPDGCTGFGSLTIPLTSISVSKERKILKTAWAGDGYDDDNNSETPAVSDQNQDLSAGVVRDPRDFSRYPLDLMRENTRTNYVSQDFQVSFDADNCEVSDRQGYVWTERQPVERFFTDEGDYWNPVEMTDADGILGASTLRATANLFVDYSLFGVNRNDVKLYDDIHWEVAPQNYWNIQDWGTEFTNQGMPVIWGTGGEATTKASITVFGDVPVGKYRVKHGFTLDTGGYNDGPWQCFIGFCP</sequence>
<evidence type="ECO:0000256" key="1">
    <source>
        <dbReference type="SAM" id="MobiDB-lite"/>
    </source>
</evidence>
<dbReference type="AlphaFoldDB" id="A0A6J6DB72"/>
<proteinExistence type="predicted"/>
<name>A0A6J6DB72_9ZZZZ</name>
<feature type="region of interest" description="Disordered" evidence="1">
    <location>
        <begin position="86"/>
        <end position="108"/>
    </location>
</feature>
<protein>
    <submittedName>
        <fullName evidence="2">Unannotated protein</fullName>
    </submittedName>
</protein>
<feature type="compositionally biased region" description="Polar residues" evidence="1">
    <location>
        <begin position="96"/>
        <end position="108"/>
    </location>
</feature>
<dbReference type="EMBL" id="CAEZTF010000079">
    <property type="protein sequence ID" value="CAB4560546.1"/>
    <property type="molecule type" value="Genomic_DNA"/>
</dbReference>
<gene>
    <name evidence="2" type="ORF">UFOPK1618_00501</name>
</gene>
<evidence type="ECO:0000313" key="2">
    <source>
        <dbReference type="EMBL" id="CAB4560546.1"/>
    </source>
</evidence>
<accession>A0A6J6DB72</accession>